<dbReference type="Gene3D" id="3.30.505.10">
    <property type="entry name" value="SH2 domain"/>
    <property type="match status" value="1"/>
</dbReference>
<accession>A0AAE8ZSX3</accession>
<evidence type="ECO:0000313" key="3">
    <source>
        <dbReference type="Proteomes" id="UP000827892"/>
    </source>
</evidence>
<protein>
    <submittedName>
        <fullName evidence="1">Uncharacterized protein</fullName>
    </submittedName>
</protein>
<dbReference type="EMBL" id="CP092625">
    <property type="protein sequence ID" value="UMM42621.1"/>
    <property type="molecule type" value="Genomic_DNA"/>
</dbReference>
<dbReference type="KEGG" id="cbr:CBG_16882"/>
<proteinExistence type="predicted"/>
<dbReference type="Proteomes" id="UP000827892">
    <property type="component" value="Chromosome X"/>
</dbReference>
<reference evidence="1 3" key="2">
    <citation type="submission" date="2022-05" db="EMBL/GenBank/DDBJ databases">
        <title>Chromosome-level reference genomes for two strains of Caenorhabditis briggsae: an improved platform for comparative genomics.</title>
        <authorList>
            <person name="Stevens L."/>
            <person name="Andersen E.C."/>
        </authorList>
    </citation>
    <scope>NUCLEOTIDE SEQUENCE [LARGE SCALE GENOMIC DNA]</scope>
    <source>
        <strain evidence="1">QX1410_ONT</strain>
        <tissue evidence="1">Whole-organism</tissue>
    </source>
</reference>
<dbReference type="AlphaFoldDB" id="A0AAE8ZSX3"/>
<dbReference type="InterPro" id="IPR036860">
    <property type="entry name" value="SH2_dom_sf"/>
</dbReference>
<evidence type="ECO:0000313" key="1">
    <source>
        <dbReference type="EMBL" id="ULT83353.1"/>
    </source>
</evidence>
<sequence length="218" mass="26089">MENFLTVFIFLIRQQVEEFQASRHFKDRRNEDIYVYDHDDDLYVTLPGTVPESVLNDPFLLLRWENDYFAKELPAFTEQWFQETRAVYIERQKNAENSYYKDLDRKQIWAYEKLENGDAFEILRSSTEGTFLVSRNQEKHDEIKKNASRVATIYYVSSSGAIISKSIYCQQNMNFVIYSVRETNFWFRSITSLMKHIVREKILLSDTLLTKAFEKTYI</sequence>
<reference evidence="2 4" key="1">
    <citation type="submission" date="2022-04" db="EMBL/GenBank/DDBJ databases">
        <title>Chromosome-level reference genomes for two strains of Caenorhabditis briggsae: an improved platform for comparative genomics.</title>
        <authorList>
            <person name="Stevens L."/>
            <person name="Andersen E."/>
        </authorList>
    </citation>
    <scope>NUCLEOTIDE SEQUENCE [LARGE SCALE GENOMIC DNA]</scope>
    <source>
        <strain evidence="2">VX34</strain>
        <tissue evidence="2">Whole-organism</tissue>
    </source>
</reference>
<evidence type="ECO:0000313" key="4">
    <source>
        <dbReference type="Proteomes" id="UP000829354"/>
    </source>
</evidence>
<dbReference type="EMBL" id="CP090896">
    <property type="protein sequence ID" value="ULT83353.1"/>
    <property type="molecule type" value="Genomic_DNA"/>
</dbReference>
<evidence type="ECO:0000313" key="2">
    <source>
        <dbReference type="EMBL" id="UMM42621.1"/>
    </source>
</evidence>
<gene>
    <name evidence="1" type="ORF">L3Y34_012534</name>
    <name evidence="2" type="ORF">L5515_018380</name>
</gene>
<dbReference type="SUPFAM" id="SSF55550">
    <property type="entry name" value="SH2 domain"/>
    <property type="match status" value="1"/>
</dbReference>
<organism evidence="1 3">
    <name type="scientific">Caenorhabditis briggsae</name>
    <dbReference type="NCBI Taxonomy" id="6238"/>
    <lineage>
        <taxon>Eukaryota</taxon>
        <taxon>Metazoa</taxon>
        <taxon>Ecdysozoa</taxon>
        <taxon>Nematoda</taxon>
        <taxon>Chromadorea</taxon>
        <taxon>Rhabditida</taxon>
        <taxon>Rhabditina</taxon>
        <taxon>Rhabditomorpha</taxon>
        <taxon>Rhabditoidea</taxon>
        <taxon>Rhabditidae</taxon>
        <taxon>Peloderinae</taxon>
        <taxon>Caenorhabditis</taxon>
    </lineage>
</organism>
<keyword evidence="4" id="KW-1185">Reference proteome</keyword>
<dbReference type="Proteomes" id="UP000829354">
    <property type="component" value="Chromosome X"/>
</dbReference>
<name>A0AAE8ZSX3_CAEBR</name>